<evidence type="ECO:0000313" key="10">
    <source>
        <dbReference type="EMBL" id="MCO1660807.1"/>
    </source>
</evidence>
<dbReference type="InterPro" id="IPR036640">
    <property type="entry name" value="ABC1_TM_sf"/>
</dbReference>
<keyword evidence="6 7" id="KW-0472">Membrane</keyword>
<evidence type="ECO:0000259" key="9">
    <source>
        <dbReference type="PROSITE" id="PS50929"/>
    </source>
</evidence>
<proteinExistence type="predicted"/>
<dbReference type="Pfam" id="PF00664">
    <property type="entry name" value="ABC_membrane"/>
    <property type="match status" value="1"/>
</dbReference>
<evidence type="ECO:0000256" key="3">
    <source>
        <dbReference type="ARBA" id="ARBA00022741"/>
    </source>
</evidence>
<evidence type="ECO:0000259" key="8">
    <source>
        <dbReference type="PROSITE" id="PS50893"/>
    </source>
</evidence>
<dbReference type="SUPFAM" id="SSF90123">
    <property type="entry name" value="ABC transporter transmembrane region"/>
    <property type="match status" value="1"/>
</dbReference>
<dbReference type="InterPro" id="IPR003439">
    <property type="entry name" value="ABC_transporter-like_ATP-bd"/>
</dbReference>
<dbReference type="GO" id="GO:0005524">
    <property type="term" value="F:ATP binding"/>
    <property type="evidence" value="ECO:0007669"/>
    <property type="project" value="UniProtKB-KW"/>
</dbReference>
<comment type="caution">
    <text evidence="10">The sequence shown here is derived from an EMBL/GenBank/DDBJ whole genome shotgun (WGS) entry which is preliminary data.</text>
</comment>
<reference evidence="10" key="1">
    <citation type="submission" date="2021-04" db="EMBL/GenBank/DDBJ databases">
        <title>Pseudonocardia sp. nov., isolated from sandy soil of mangrove forest.</title>
        <authorList>
            <person name="Zan Z."/>
            <person name="Huang R."/>
            <person name="Liu W."/>
        </authorList>
    </citation>
    <scope>NUCLEOTIDE SEQUENCE</scope>
    <source>
        <strain evidence="10">S2-4</strain>
    </source>
</reference>
<name>A0ABT1ACL5_9PSEU</name>
<protein>
    <submittedName>
        <fullName evidence="10">ABC transporter ATP-binding protein</fullName>
    </submittedName>
</protein>
<dbReference type="Gene3D" id="1.20.1560.10">
    <property type="entry name" value="ABC transporter type 1, transmembrane domain"/>
    <property type="match status" value="1"/>
</dbReference>
<feature type="transmembrane region" description="Helical" evidence="7">
    <location>
        <begin position="133"/>
        <end position="157"/>
    </location>
</feature>
<feature type="domain" description="ABC transporter" evidence="8">
    <location>
        <begin position="353"/>
        <end position="571"/>
    </location>
</feature>
<dbReference type="InterPro" id="IPR039421">
    <property type="entry name" value="Type_1_exporter"/>
</dbReference>
<dbReference type="Gene3D" id="3.40.50.300">
    <property type="entry name" value="P-loop containing nucleotide triphosphate hydrolases"/>
    <property type="match status" value="1"/>
</dbReference>
<gene>
    <name evidence="10" type="ORF">KDL28_37745</name>
</gene>
<keyword evidence="5 7" id="KW-1133">Transmembrane helix</keyword>
<dbReference type="Proteomes" id="UP001165283">
    <property type="component" value="Unassembled WGS sequence"/>
</dbReference>
<dbReference type="PANTHER" id="PTHR24221:SF423">
    <property type="entry name" value="ABC TRANSPORTER"/>
    <property type="match status" value="1"/>
</dbReference>
<evidence type="ECO:0000256" key="6">
    <source>
        <dbReference type="ARBA" id="ARBA00023136"/>
    </source>
</evidence>
<sequence>MTERRPSTWRLAGRLAWYRPGLLLLSLVFFVAASSSMVLIGWLLQQIFTTLGGGAAAGFDGLGLIAVLAAVEVTRIAASWAGVLRTLYWERLRGLLRLNLLRAQLASGGPGAGSLPSSTGEAVSRFRDDVDDFLYLCEMTVFVAGELLFAVGAITIMLSIDPLMTIAVLLPLAAMVFTTRSVSNRIRDRRVAYRRASGAVAGLLGEMFGAVLAVKTAQAGGGILGRLAELNERRSRAGLRDQLATDLLDTFNRLTVDLSVGLVLLLAVPAMHSGRFTVGDLALFAGYAAALVAMPRYVGRLIAGHRRAGVAVDRMTALLPAGSPAALVTHRPLFDAEPPPAPYLRAPGPLRSLQVRGLTAVHPGSGRGVHDVDLTLTAGTLTVITGPAGAGKTTLLRALLGLLPGQAGELFWNGEPVADRAAFLVPPRSAYVPQVPRLFSEPLRDNLLLGSEDAAGLDGVVRSAVFDDDLAAMPDGLDTAVGTRGVRLSGGQVQRVAIARALVRRPDLLVLDDVSSAMDVHTERQLWDRLLTRSDRALLVVSNRPATIARADQVVRLDHGRAHPGRERLAA</sequence>
<feature type="transmembrane region" description="Helical" evidence="7">
    <location>
        <begin position="163"/>
        <end position="182"/>
    </location>
</feature>
<dbReference type="InterPro" id="IPR003593">
    <property type="entry name" value="AAA+_ATPase"/>
</dbReference>
<dbReference type="PROSITE" id="PS50929">
    <property type="entry name" value="ABC_TM1F"/>
    <property type="match status" value="1"/>
</dbReference>
<keyword evidence="11" id="KW-1185">Reference proteome</keyword>
<dbReference type="SMART" id="SM00382">
    <property type="entry name" value="AAA"/>
    <property type="match status" value="1"/>
</dbReference>
<organism evidence="10 11">
    <name type="scientific">Pseudonocardia humida</name>
    <dbReference type="NCBI Taxonomy" id="2800819"/>
    <lineage>
        <taxon>Bacteria</taxon>
        <taxon>Bacillati</taxon>
        <taxon>Actinomycetota</taxon>
        <taxon>Actinomycetes</taxon>
        <taxon>Pseudonocardiales</taxon>
        <taxon>Pseudonocardiaceae</taxon>
        <taxon>Pseudonocardia</taxon>
    </lineage>
</organism>
<evidence type="ECO:0000256" key="7">
    <source>
        <dbReference type="SAM" id="Phobius"/>
    </source>
</evidence>
<dbReference type="Pfam" id="PF00005">
    <property type="entry name" value="ABC_tran"/>
    <property type="match status" value="1"/>
</dbReference>
<evidence type="ECO:0000256" key="1">
    <source>
        <dbReference type="ARBA" id="ARBA00004651"/>
    </source>
</evidence>
<keyword evidence="2 7" id="KW-0812">Transmembrane</keyword>
<dbReference type="InterPro" id="IPR011527">
    <property type="entry name" value="ABC1_TM_dom"/>
</dbReference>
<feature type="transmembrane region" description="Helical" evidence="7">
    <location>
        <begin position="21"/>
        <end position="44"/>
    </location>
</feature>
<keyword evidence="4 10" id="KW-0067">ATP-binding</keyword>
<dbReference type="PROSITE" id="PS50893">
    <property type="entry name" value="ABC_TRANSPORTER_2"/>
    <property type="match status" value="1"/>
</dbReference>
<accession>A0ABT1ACL5</accession>
<keyword evidence="3" id="KW-0547">Nucleotide-binding</keyword>
<dbReference type="EMBL" id="JAGSOV010000094">
    <property type="protein sequence ID" value="MCO1660807.1"/>
    <property type="molecule type" value="Genomic_DNA"/>
</dbReference>
<evidence type="ECO:0000256" key="2">
    <source>
        <dbReference type="ARBA" id="ARBA00022692"/>
    </source>
</evidence>
<evidence type="ECO:0000256" key="5">
    <source>
        <dbReference type="ARBA" id="ARBA00022989"/>
    </source>
</evidence>
<dbReference type="InterPro" id="IPR027417">
    <property type="entry name" value="P-loop_NTPase"/>
</dbReference>
<feature type="domain" description="ABC transmembrane type-1" evidence="9">
    <location>
        <begin position="24"/>
        <end position="288"/>
    </location>
</feature>
<comment type="subcellular location">
    <subcellularLocation>
        <location evidence="1">Cell membrane</location>
        <topology evidence="1">Multi-pass membrane protein</topology>
    </subcellularLocation>
</comment>
<dbReference type="SUPFAM" id="SSF52540">
    <property type="entry name" value="P-loop containing nucleoside triphosphate hydrolases"/>
    <property type="match status" value="1"/>
</dbReference>
<dbReference type="PANTHER" id="PTHR24221">
    <property type="entry name" value="ATP-BINDING CASSETTE SUB-FAMILY B"/>
    <property type="match status" value="1"/>
</dbReference>
<evidence type="ECO:0000313" key="11">
    <source>
        <dbReference type="Proteomes" id="UP001165283"/>
    </source>
</evidence>
<dbReference type="RefSeq" id="WP_252446344.1">
    <property type="nucleotide sequence ID" value="NZ_JAGSOV010000094.1"/>
</dbReference>
<evidence type="ECO:0000256" key="4">
    <source>
        <dbReference type="ARBA" id="ARBA00022840"/>
    </source>
</evidence>